<name>A0A4R0R4X5_9APHY</name>
<dbReference type="Proteomes" id="UP000292702">
    <property type="component" value="Unassembled WGS sequence"/>
</dbReference>
<protein>
    <recommendedName>
        <fullName evidence="3">Serine protease</fullName>
    </recommendedName>
</protein>
<dbReference type="OrthoDB" id="5424209at2759"/>
<dbReference type="AlphaFoldDB" id="A0A4R0R4X5"/>
<gene>
    <name evidence="1" type="ORF">EIP91_008587</name>
</gene>
<evidence type="ECO:0008006" key="3">
    <source>
        <dbReference type="Google" id="ProtNLM"/>
    </source>
</evidence>
<evidence type="ECO:0000313" key="1">
    <source>
        <dbReference type="EMBL" id="TCD61326.1"/>
    </source>
</evidence>
<comment type="caution">
    <text evidence="1">The sequence shown here is derived from an EMBL/GenBank/DDBJ whole genome shotgun (WGS) entry which is preliminary data.</text>
</comment>
<dbReference type="SUPFAM" id="SSF50494">
    <property type="entry name" value="Trypsin-like serine proteases"/>
    <property type="match status" value="1"/>
</dbReference>
<accession>A0A4R0R4X5</accession>
<keyword evidence="2" id="KW-1185">Reference proteome</keyword>
<dbReference type="STRING" id="92696.A0A4R0R4X5"/>
<evidence type="ECO:0000313" key="2">
    <source>
        <dbReference type="Proteomes" id="UP000292702"/>
    </source>
</evidence>
<dbReference type="InterPro" id="IPR009003">
    <property type="entry name" value="Peptidase_S1_PA"/>
</dbReference>
<reference evidence="1 2" key="1">
    <citation type="submission" date="2018-11" db="EMBL/GenBank/DDBJ databases">
        <title>Genome assembly of Steccherinum ochraceum LE-BIN_3174, the white-rot fungus of the Steccherinaceae family (The Residual Polyporoid clade, Polyporales, Basidiomycota).</title>
        <authorList>
            <person name="Fedorova T.V."/>
            <person name="Glazunova O.A."/>
            <person name="Landesman E.O."/>
            <person name="Moiseenko K.V."/>
            <person name="Psurtseva N.V."/>
            <person name="Savinova O.S."/>
            <person name="Shakhova N.V."/>
            <person name="Tyazhelova T.V."/>
            <person name="Vasina D.V."/>
        </authorList>
    </citation>
    <scope>NUCLEOTIDE SEQUENCE [LARGE SCALE GENOMIC DNA]</scope>
    <source>
        <strain evidence="1 2">LE-BIN_3174</strain>
    </source>
</reference>
<dbReference type="EMBL" id="RWJN01000479">
    <property type="protein sequence ID" value="TCD61326.1"/>
    <property type="molecule type" value="Genomic_DNA"/>
</dbReference>
<proteinExistence type="predicted"/>
<sequence length="531" mass="58677">MTAIASRTEARCYYYGLPSRPYLVARTDLIPWEMPTGPEAYLMPKEFRMVGHHKIEDIWENDLAPKIHAVLDSSKVDWTSTDLVRIGYVHEAVDSNLIVCIGVEPDTLPFDVGIDVALQCKQVVLDSGIEDVEVEIRESNITSLAGPKLLQPSEMQYSSANEVNPVTPAREPFTFALGIPICSQSTPAVEGTGGFFLDEGGDGKRLFLLTTRHSVLPQAGDSSTENAVFEDVSVPPNQSRHNVSLFGKTSFTHHLDELDYNIKLYFTLDRRDVAAKETEREANKSKFQSLGEAMRAGNWQGLEYLHEDLSTHWAAEDNRVLGRLMYSPRLAVGASPERYTQDIAVIEVDPSKLPTEFNGNIINLNSKYTFSTLIAATRYYSKPAGILYNGHLGLRGIIGVDEMRNPTTHDQTAAPCIFVLKNGRTSGLTFGRANRALSFIHRKSLGVSKEWTILPSDDKKHEPRHFSTKGDSGSVVVDFRGRIGGILHSGCGSEESIDITYVTPISFIMDTIHSYGPLANASPIPGPVDEF</sequence>
<organism evidence="1 2">
    <name type="scientific">Steccherinum ochraceum</name>
    <dbReference type="NCBI Taxonomy" id="92696"/>
    <lineage>
        <taxon>Eukaryota</taxon>
        <taxon>Fungi</taxon>
        <taxon>Dikarya</taxon>
        <taxon>Basidiomycota</taxon>
        <taxon>Agaricomycotina</taxon>
        <taxon>Agaricomycetes</taxon>
        <taxon>Polyporales</taxon>
        <taxon>Steccherinaceae</taxon>
        <taxon>Steccherinum</taxon>
    </lineage>
</organism>